<name>A0AC60Q5C8_IXOPE</name>
<comment type="caution">
    <text evidence="1">The sequence shown here is derived from an EMBL/GenBank/DDBJ whole genome shotgun (WGS) entry which is preliminary data.</text>
</comment>
<accession>A0AC60Q5C8</accession>
<organism evidence="1 2">
    <name type="scientific">Ixodes persulcatus</name>
    <name type="common">Taiga tick</name>
    <dbReference type="NCBI Taxonomy" id="34615"/>
    <lineage>
        <taxon>Eukaryota</taxon>
        <taxon>Metazoa</taxon>
        <taxon>Ecdysozoa</taxon>
        <taxon>Arthropoda</taxon>
        <taxon>Chelicerata</taxon>
        <taxon>Arachnida</taxon>
        <taxon>Acari</taxon>
        <taxon>Parasitiformes</taxon>
        <taxon>Ixodida</taxon>
        <taxon>Ixodoidea</taxon>
        <taxon>Ixodidae</taxon>
        <taxon>Ixodinae</taxon>
        <taxon>Ixodes</taxon>
    </lineage>
</organism>
<dbReference type="EMBL" id="JABSTQ010009454">
    <property type="protein sequence ID" value="KAG0428996.1"/>
    <property type="molecule type" value="Genomic_DNA"/>
</dbReference>
<sequence length="471" mass="51803">MALFYLKGLFTIVAPGHLAISPASAGADCLLWNYAEVMGLFDAHPCVALYLCGHTHRLVGLACIFRRGSFVSVPEDDKCTLHHHEAAQTVNDEQPLKDNGHVKKTLPQGAETPATGAAAPRLLAQPRWEPIRAAPLSFRTTAELTTFLGQLEGIVRAELTSRRYNTLGNLLHFYAAYRRAGPGTDLADFYRAYEARVVEDGLSCVGLSLHLAREIRRAFAGASPFLVSCEEWIPDVEAYCRSDPPDASSVKEHVLVALRVLVRDGARGGLILMDPGYHVGFPVAVMDDGRPPHRGHFVQSNTAKSVKEYSYEAMGSRYVRWRVRETRAGCIKQWDNVLYVGGAFQSALAYSEKRNLLYDFRTLVARDGTGPSAGVYCKLNEVNRNPVFTLFYAKEGSRAEVKLPFYLFASATKRSPEVEAATKVAAECAAEVGVSAGELLKTLRGVADLYEDVDFVNGLLDLNRRVDPFDA</sequence>
<protein>
    <submittedName>
        <fullName evidence="1">Uncharacterized protein</fullName>
    </submittedName>
</protein>
<gene>
    <name evidence="1" type="ORF">HPB47_024063</name>
</gene>
<proteinExistence type="predicted"/>
<keyword evidence="2" id="KW-1185">Reference proteome</keyword>
<evidence type="ECO:0000313" key="1">
    <source>
        <dbReference type="EMBL" id="KAG0428996.1"/>
    </source>
</evidence>
<reference evidence="1 2" key="1">
    <citation type="journal article" date="2020" name="Cell">
        <title>Large-Scale Comparative Analyses of Tick Genomes Elucidate Their Genetic Diversity and Vector Capacities.</title>
        <authorList>
            <consortium name="Tick Genome and Microbiome Consortium (TIGMIC)"/>
            <person name="Jia N."/>
            <person name="Wang J."/>
            <person name="Shi W."/>
            <person name="Du L."/>
            <person name="Sun Y."/>
            <person name="Zhan W."/>
            <person name="Jiang J.F."/>
            <person name="Wang Q."/>
            <person name="Zhang B."/>
            <person name="Ji P."/>
            <person name="Bell-Sakyi L."/>
            <person name="Cui X.M."/>
            <person name="Yuan T.T."/>
            <person name="Jiang B.G."/>
            <person name="Yang W.F."/>
            <person name="Lam T.T."/>
            <person name="Chang Q.C."/>
            <person name="Ding S.J."/>
            <person name="Wang X.J."/>
            <person name="Zhu J.G."/>
            <person name="Ruan X.D."/>
            <person name="Zhao L."/>
            <person name="Wei J.T."/>
            <person name="Ye R.Z."/>
            <person name="Que T.C."/>
            <person name="Du C.H."/>
            <person name="Zhou Y.H."/>
            <person name="Cheng J.X."/>
            <person name="Dai P.F."/>
            <person name="Guo W.B."/>
            <person name="Han X.H."/>
            <person name="Huang E.J."/>
            <person name="Li L.F."/>
            <person name="Wei W."/>
            <person name="Gao Y.C."/>
            <person name="Liu J.Z."/>
            <person name="Shao H.Z."/>
            <person name="Wang X."/>
            <person name="Wang C.C."/>
            <person name="Yang T.C."/>
            <person name="Huo Q.B."/>
            <person name="Li W."/>
            <person name="Chen H.Y."/>
            <person name="Chen S.E."/>
            <person name="Zhou L.G."/>
            <person name="Ni X.B."/>
            <person name="Tian J.H."/>
            <person name="Sheng Y."/>
            <person name="Liu T."/>
            <person name="Pan Y.S."/>
            <person name="Xia L.Y."/>
            <person name="Li J."/>
            <person name="Zhao F."/>
            <person name="Cao W.C."/>
        </authorList>
    </citation>
    <scope>NUCLEOTIDE SEQUENCE [LARGE SCALE GENOMIC DNA]</scope>
    <source>
        <strain evidence="1">Iper-2018</strain>
    </source>
</reference>
<evidence type="ECO:0000313" key="2">
    <source>
        <dbReference type="Proteomes" id="UP000805193"/>
    </source>
</evidence>
<dbReference type="Proteomes" id="UP000805193">
    <property type="component" value="Unassembled WGS sequence"/>
</dbReference>